<evidence type="ECO:0008006" key="4">
    <source>
        <dbReference type="Google" id="ProtNLM"/>
    </source>
</evidence>
<name>A0A0B8NV49_9VIBR</name>
<proteinExistence type="predicted"/>
<dbReference type="Proteomes" id="UP000031671">
    <property type="component" value="Unassembled WGS sequence"/>
</dbReference>
<accession>A0A0B8NV49</accession>
<dbReference type="Pfam" id="PF10972">
    <property type="entry name" value="CsiV"/>
    <property type="match status" value="1"/>
</dbReference>
<protein>
    <recommendedName>
        <fullName evidence="4">Peptidoglycan-binding protein CsiV</fullName>
    </recommendedName>
</protein>
<keyword evidence="1" id="KW-0732">Signal</keyword>
<dbReference type="RefSeq" id="WP_261835288.1">
    <property type="nucleotide sequence ID" value="NZ_AP024881.1"/>
</dbReference>
<reference evidence="2 3" key="2">
    <citation type="submission" date="2015-01" db="EMBL/GenBank/DDBJ databases">
        <authorList>
            <consortium name="NBRP consortium"/>
            <person name="Sawabe T."/>
            <person name="Meirelles P."/>
            <person name="Feng G."/>
            <person name="Sayaka M."/>
            <person name="Hattori M."/>
            <person name="Ohkuma M."/>
        </authorList>
    </citation>
    <scope>NUCLEOTIDE SEQUENCE [LARGE SCALE GENOMIC DNA]</scope>
    <source>
        <strain evidence="3">JCM 19231</strain>
    </source>
</reference>
<dbReference type="InterPro" id="IPR021241">
    <property type="entry name" value="CsiV"/>
</dbReference>
<reference evidence="2 3" key="1">
    <citation type="submission" date="2015-01" db="EMBL/GenBank/DDBJ databases">
        <title>Vibrio sp. C1 JCM 19231 whole genome shotgun sequence.</title>
        <authorList>
            <person name="Sawabe T."/>
            <person name="Meirelles P."/>
            <person name="Feng G."/>
            <person name="Sayaka M."/>
            <person name="Hattori M."/>
            <person name="Ohkuma M."/>
        </authorList>
    </citation>
    <scope>NUCLEOTIDE SEQUENCE [LARGE SCALE GENOMIC DNA]</scope>
    <source>
        <strain evidence="3">JCM 19231</strain>
    </source>
</reference>
<feature type="signal peptide" evidence="1">
    <location>
        <begin position="1"/>
        <end position="20"/>
    </location>
</feature>
<evidence type="ECO:0000313" key="2">
    <source>
        <dbReference type="EMBL" id="GAM56177.1"/>
    </source>
</evidence>
<comment type="caution">
    <text evidence="2">The sequence shown here is derived from an EMBL/GenBank/DDBJ whole genome shotgun (WGS) entry which is preliminary data.</text>
</comment>
<keyword evidence="3" id="KW-1185">Reference proteome</keyword>
<dbReference type="AlphaFoldDB" id="A0A0B8NV49"/>
<dbReference type="EMBL" id="BBRZ01000025">
    <property type="protein sequence ID" value="GAM56177.1"/>
    <property type="molecule type" value="Genomic_DNA"/>
</dbReference>
<evidence type="ECO:0000256" key="1">
    <source>
        <dbReference type="SAM" id="SignalP"/>
    </source>
</evidence>
<evidence type="ECO:0000313" key="3">
    <source>
        <dbReference type="Proteomes" id="UP000031671"/>
    </source>
</evidence>
<sequence>MKKFIPLLLSLLLIPSLAMAQGREFDIEVLIFKRAVDAEKTQESWPESLPEINMEGVEPFNNHEYRKKKGAQMLSYDNYKLIKERDELKKHAGFEVLLHTAWRQGDQDRASAPKFHIQAGKDYSKEFNPDGSKIGSATSDSALGEDIQENTIPKALYELDGKLQIYVQHYLFAETTLDLREPSVKSVTFKELKPEELKDSENFAVLADTENDNVQAGNMEEVSPKKEVVTYLKSYRMEQKRRMRSGETHYLDHPLMGMIIQVRRVQD</sequence>
<gene>
    <name evidence="2" type="ORF">JCM19231_806</name>
</gene>
<organism evidence="2 3">
    <name type="scientific">Vibrio ishigakensis</name>
    <dbReference type="NCBI Taxonomy" id="1481914"/>
    <lineage>
        <taxon>Bacteria</taxon>
        <taxon>Pseudomonadati</taxon>
        <taxon>Pseudomonadota</taxon>
        <taxon>Gammaproteobacteria</taxon>
        <taxon>Vibrionales</taxon>
        <taxon>Vibrionaceae</taxon>
        <taxon>Vibrio</taxon>
    </lineage>
</organism>
<feature type="chain" id="PRO_5002121823" description="Peptidoglycan-binding protein CsiV" evidence="1">
    <location>
        <begin position="21"/>
        <end position="267"/>
    </location>
</feature>